<reference evidence="1 2" key="1">
    <citation type="submission" date="2020-07" db="EMBL/GenBank/DDBJ databases">
        <title>Genomic Encyclopedia of Type Strains, Phase IV (KMG-V): Genome sequencing to study the core and pangenomes of soil and plant-associated prokaryotes.</title>
        <authorList>
            <person name="Whitman W."/>
        </authorList>
    </citation>
    <scope>NUCLEOTIDE SEQUENCE [LARGE SCALE GENOMIC DNA]</scope>
    <source>
        <strain evidence="1 2">A1</strain>
    </source>
</reference>
<dbReference type="RefSeq" id="WP_181501442.1">
    <property type="nucleotide sequence ID" value="NZ_JACDUH010000003.1"/>
</dbReference>
<evidence type="ECO:0000313" key="2">
    <source>
        <dbReference type="Proteomes" id="UP000564425"/>
    </source>
</evidence>
<sequence length="202" mass="23200">MVFDDKVVTISPPIPAQFGRRGWYNIHAIKSNNGVVYLTIREDLTDGRRDDITLPHEFIHDKLIHEPDKSLTHGTVTMKESEYVLLINGFPYYGGYGIRELYNVDNNHLFLINEIGLRAYPGANFLICDDYVVNNGKVYRIGDDLTSLEPIEVHDLENILRKLKSIATVQNVPIQDVYEGRYDLGMANAKYDKLHDKYVLNE</sequence>
<accession>A0A7J9P0P9</accession>
<gene>
    <name evidence="1" type="ORF">HNP86_001775</name>
</gene>
<name>A0A7J9P0P9_METMI</name>
<dbReference type="Proteomes" id="UP000564425">
    <property type="component" value="Unassembled WGS sequence"/>
</dbReference>
<protein>
    <submittedName>
        <fullName evidence="1">Uncharacterized protein</fullName>
    </submittedName>
</protein>
<dbReference type="EMBL" id="JACDUH010000003">
    <property type="protein sequence ID" value="MBA2851616.1"/>
    <property type="molecule type" value="Genomic_DNA"/>
</dbReference>
<organism evidence="1 2">
    <name type="scientific">Methanococcus maripaludis</name>
    <name type="common">Methanococcus deltae</name>
    <dbReference type="NCBI Taxonomy" id="39152"/>
    <lineage>
        <taxon>Archaea</taxon>
        <taxon>Methanobacteriati</taxon>
        <taxon>Methanobacteriota</taxon>
        <taxon>Methanomada group</taxon>
        <taxon>Methanococci</taxon>
        <taxon>Methanococcales</taxon>
        <taxon>Methanococcaceae</taxon>
        <taxon>Methanococcus</taxon>
    </lineage>
</organism>
<comment type="caution">
    <text evidence="1">The sequence shown here is derived from an EMBL/GenBank/DDBJ whole genome shotgun (WGS) entry which is preliminary data.</text>
</comment>
<dbReference type="AlphaFoldDB" id="A0A7J9P0P9"/>
<evidence type="ECO:0000313" key="1">
    <source>
        <dbReference type="EMBL" id="MBA2851616.1"/>
    </source>
</evidence>
<proteinExistence type="predicted"/>